<dbReference type="AlphaFoldDB" id="A0A3E0K897"/>
<feature type="compositionally biased region" description="Basic and acidic residues" evidence="1">
    <location>
        <begin position="47"/>
        <end position="56"/>
    </location>
</feature>
<evidence type="ECO:0000313" key="3">
    <source>
        <dbReference type="Proteomes" id="UP000257014"/>
    </source>
</evidence>
<dbReference type="EMBL" id="QEWE01000008">
    <property type="protein sequence ID" value="REJ30896.1"/>
    <property type="molecule type" value="Genomic_DNA"/>
</dbReference>
<sequence>MISKSCGRDGRTADPARRKELDGTNPLMESEEASPLASRFRIFSETPGKRKEDPKRISGSSFFLFRSGIT</sequence>
<feature type="compositionally biased region" description="Basic and acidic residues" evidence="1">
    <location>
        <begin position="1"/>
        <end position="22"/>
    </location>
</feature>
<comment type="caution">
    <text evidence="2">The sequence shown here is derived from an EMBL/GenBank/DDBJ whole genome shotgun (WGS) entry which is preliminary data.</text>
</comment>
<gene>
    <name evidence="2" type="ORF">C6P37_02430</name>
</gene>
<dbReference type="Proteomes" id="UP000257014">
    <property type="component" value="Unassembled WGS sequence"/>
</dbReference>
<accession>A0A3E0K897</accession>
<reference evidence="2 3" key="1">
    <citation type="submission" date="2018-03" db="EMBL/GenBank/DDBJ databases">
        <authorList>
            <person name="Keele B.F."/>
        </authorList>
    </citation>
    <scope>NUCLEOTIDE SEQUENCE [LARGE SCALE GENOMIC DNA]</scope>
    <source>
        <strain evidence="2">ZCTH4_d</strain>
    </source>
</reference>
<feature type="region of interest" description="Disordered" evidence="1">
    <location>
        <begin position="1"/>
        <end position="57"/>
    </location>
</feature>
<protein>
    <submittedName>
        <fullName evidence="2">Uncharacterized protein</fullName>
    </submittedName>
</protein>
<name>A0A3E0K897_9BACI</name>
<evidence type="ECO:0000313" key="2">
    <source>
        <dbReference type="EMBL" id="REJ30896.1"/>
    </source>
</evidence>
<organism evidence="2 3">
    <name type="scientific">Caldibacillus debilis</name>
    <dbReference type="NCBI Taxonomy" id="301148"/>
    <lineage>
        <taxon>Bacteria</taxon>
        <taxon>Bacillati</taxon>
        <taxon>Bacillota</taxon>
        <taxon>Bacilli</taxon>
        <taxon>Bacillales</taxon>
        <taxon>Bacillaceae</taxon>
        <taxon>Caldibacillus</taxon>
    </lineage>
</organism>
<proteinExistence type="predicted"/>
<evidence type="ECO:0000256" key="1">
    <source>
        <dbReference type="SAM" id="MobiDB-lite"/>
    </source>
</evidence>